<protein>
    <submittedName>
        <fullName evidence="4">Mitochondrial mRNA pseudouridine synthase Trub2 isoform X2</fullName>
    </submittedName>
</protein>
<dbReference type="PANTHER" id="PTHR13195">
    <property type="entry name" value="PSEUDOURIDINE SYNTHASE-RELATED"/>
    <property type="match status" value="1"/>
</dbReference>
<evidence type="ECO:0000313" key="3">
    <source>
        <dbReference type="Proteomes" id="UP000694920"/>
    </source>
</evidence>
<dbReference type="GeneID" id="107268527"/>
<dbReference type="InterPro" id="IPR039048">
    <property type="entry name" value="Trub2"/>
</dbReference>
<evidence type="ECO:0000313" key="4">
    <source>
        <dbReference type="RefSeq" id="XP_015596873.1"/>
    </source>
</evidence>
<dbReference type="GO" id="GO:0003723">
    <property type="term" value="F:RNA binding"/>
    <property type="evidence" value="ECO:0007669"/>
    <property type="project" value="InterPro"/>
</dbReference>
<dbReference type="AlphaFoldDB" id="A0AAJ7BXM7"/>
<feature type="domain" description="Pseudouridine synthase II N-terminal" evidence="2">
    <location>
        <begin position="113"/>
        <end position="197"/>
    </location>
</feature>
<dbReference type="InterPro" id="IPR020103">
    <property type="entry name" value="PsdUridine_synth_cat_dom_sf"/>
</dbReference>
<dbReference type="SUPFAM" id="SSF55120">
    <property type="entry name" value="Pseudouridine synthase"/>
    <property type="match status" value="1"/>
</dbReference>
<organism evidence="3 4">
    <name type="scientific">Cephus cinctus</name>
    <name type="common">Wheat stem sawfly</name>
    <dbReference type="NCBI Taxonomy" id="211228"/>
    <lineage>
        <taxon>Eukaryota</taxon>
        <taxon>Metazoa</taxon>
        <taxon>Ecdysozoa</taxon>
        <taxon>Arthropoda</taxon>
        <taxon>Hexapoda</taxon>
        <taxon>Insecta</taxon>
        <taxon>Pterygota</taxon>
        <taxon>Neoptera</taxon>
        <taxon>Endopterygota</taxon>
        <taxon>Hymenoptera</taxon>
        <taxon>Cephoidea</taxon>
        <taxon>Cephidae</taxon>
        <taxon>Cephus</taxon>
    </lineage>
</organism>
<keyword evidence="3" id="KW-1185">Reference proteome</keyword>
<dbReference type="GO" id="GO:0001522">
    <property type="term" value="P:pseudouridine synthesis"/>
    <property type="evidence" value="ECO:0007669"/>
    <property type="project" value="InterPro"/>
</dbReference>
<dbReference type="Gene3D" id="3.30.2350.10">
    <property type="entry name" value="Pseudouridine synthase"/>
    <property type="match status" value="1"/>
</dbReference>
<gene>
    <name evidence="4" type="primary">LOC107268527</name>
</gene>
<name>A0AAJ7BXM7_CEPCN</name>
<sequence length="280" mass="31769">MTTTLITDASIAWKLLNGIFISYKPAGISSRIMRSTIQKLLCKELNEMHVRPPTTYVCIEGETNKPMTVSTRPSFADNILAAGPRYQEKDIKLFCPIMPGKDTSGVVVTGIGKGKIVEKSTYKHVRRHMIDKICASMQSSHQRKMFEQCGVDMESQAAFELAVQGPIRPATSKVPVLYSIKCIDFESPEFTLEIVCLNEYEDYLKTLIHELGMKLHTTATCTQIQCFQYGLFNVEHALLKKHWKLEHIIHNIQECQTILDNNEYLLHQKSASLLQQTNSE</sequence>
<dbReference type="GO" id="GO:0009982">
    <property type="term" value="F:pseudouridine synthase activity"/>
    <property type="evidence" value="ECO:0007669"/>
    <property type="project" value="InterPro"/>
</dbReference>
<proteinExistence type="inferred from homology"/>
<dbReference type="RefSeq" id="XP_015596873.1">
    <property type="nucleotide sequence ID" value="XM_015741387.1"/>
</dbReference>
<dbReference type="GO" id="GO:0006396">
    <property type="term" value="P:RNA processing"/>
    <property type="evidence" value="ECO:0007669"/>
    <property type="project" value="InterPro"/>
</dbReference>
<dbReference type="Pfam" id="PF01509">
    <property type="entry name" value="TruB_N"/>
    <property type="match status" value="1"/>
</dbReference>
<dbReference type="PANTHER" id="PTHR13195:SF0">
    <property type="entry name" value="PSEUDOURIDYLATE SYNTHASE TRUB2, MITOCHONDRIAL"/>
    <property type="match status" value="1"/>
</dbReference>
<reference evidence="4" key="1">
    <citation type="submission" date="2025-08" db="UniProtKB">
        <authorList>
            <consortium name="RefSeq"/>
        </authorList>
    </citation>
    <scope>IDENTIFICATION</scope>
</reference>
<dbReference type="InterPro" id="IPR002501">
    <property type="entry name" value="PsdUridine_synth_N"/>
</dbReference>
<accession>A0AAJ7BXM7</accession>
<evidence type="ECO:0000256" key="1">
    <source>
        <dbReference type="ARBA" id="ARBA00008999"/>
    </source>
</evidence>
<comment type="similarity">
    <text evidence="1">Belongs to the pseudouridine synthase TruB family.</text>
</comment>
<dbReference type="Proteomes" id="UP000694920">
    <property type="component" value="Unplaced"/>
</dbReference>
<evidence type="ECO:0000259" key="2">
    <source>
        <dbReference type="Pfam" id="PF01509"/>
    </source>
</evidence>